<dbReference type="GO" id="GO:0003723">
    <property type="term" value="F:RNA binding"/>
    <property type="evidence" value="ECO:0007669"/>
    <property type="project" value="UniProtKB-KW"/>
</dbReference>
<dbReference type="Pfam" id="PF01479">
    <property type="entry name" value="S4"/>
    <property type="match status" value="1"/>
</dbReference>
<evidence type="ECO:0000313" key="8">
    <source>
        <dbReference type="Proteomes" id="UP000249354"/>
    </source>
</evidence>
<dbReference type="FunFam" id="3.10.290.10:FF:000003">
    <property type="entry name" value="Pseudouridine synthase"/>
    <property type="match status" value="1"/>
</dbReference>
<dbReference type="AlphaFoldDB" id="A0A2W4U4S6"/>
<dbReference type="InterPro" id="IPR000748">
    <property type="entry name" value="PsdUridine_synth_RsuA/RluB/E/F"/>
</dbReference>
<dbReference type="GO" id="GO:0120159">
    <property type="term" value="F:rRNA pseudouridine synthase activity"/>
    <property type="evidence" value="ECO:0007669"/>
    <property type="project" value="UniProtKB-ARBA"/>
</dbReference>
<accession>A0A2W4U4S6</accession>
<dbReference type="PANTHER" id="PTHR47683">
    <property type="entry name" value="PSEUDOURIDINE SYNTHASE FAMILY PROTEIN-RELATED"/>
    <property type="match status" value="1"/>
</dbReference>
<reference evidence="7 8" key="2">
    <citation type="submission" date="2018-06" db="EMBL/GenBank/DDBJ databases">
        <title>Metagenomic assembly of (sub)arctic Cyanobacteria and their associated microbiome from non-axenic cultures.</title>
        <authorList>
            <person name="Baurain D."/>
        </authorList>
    </citation>
    <scope>NUCLEOTIDE SEQUENCE [LARGE SCALE GENOMIC DNA]</scope>
    <source>
        <strain evidence="7">ULC129bin1</strain>
    </source>
</reference>
<dbReference type="InterPro" id="IPR042092">
    <property type="entry name" value="PsdUridine_s_RsuA/RluB/E/F_cat"/>
</dbReference>
<dbReference type="InterPro" id="IPR020103">
    <property type="entry name" value="PsdUridine_synth_cat_dom_sf"/>
</dbReference>
<dbReference type="CDD" id="cd00165">
    <property type="entry name" value="S4"/>
    <property type="match status" value="1"/>
</dbReference>
<evidence type="ECO:0000256" key="5">
    <source>
        <dbReference type="RuleBase" id="RU003887"/>
    </source>
</evidence>
<dbReference type="FunFam" id="3.30.70.1560:FF:000001">
    <property type="entry name" value="Pseudouridine synthase"/>
    <property type="match status" value="1"/>
</dbReference>
<dbReference type="EMBL" id="QBMC01000114">
    <property type="protein sequence ID" value="PZO14070.1"/>
    <property type="molecule type" value="Genomic_DNA"/>
</dbReference>
<keyword evidence="2 4" id="KW-0694">RNA-binding</keyword>
<evidence type="ECO:0000313" key="7">
    <source>
        <dbReference type="EMBL" id="PZO14070.1"/>
    </source>
</evidence>
<evidence type="ECO:0000256" key="1">
    <source>
        <dbReference type="ARBA" id="ARBA00008348"/>
    </source>
</evidence>
<dbReference type="InterPro" id="IPR036986">
    <property type="entry name" value="S4_RNA-bd_sf"/>
</dbReference>
<evidence type="ECO:0000256" key="3">
    <source>
        <dbReference type="ARBA" id="ARBA00023235"/>
    </source>
</evidence>
<dbReference type="InterPro" id="IPR002942">
    <property type="entry name" value="S4_RNA-bd"/>
</dbReference>
<comment type="similarity">
    <text evidence="1 5">Belongs to the pseudouridine synthase RsuA family.</text>
</comment>
<dbReference type="PROSITE" id="PS01149">
    <property type="entry name" value="PSI_RSU"/>
    <property type="match status" value="1"/>
</dbReference>
<dbReference type="EC" id="5.4.99.-" evidence="5"/>
<dbReference type="CDD" id="cd02870">
    <property type="entry name" value="PseudoU_synth_RsuA_like"/>
    <property type="match status" value="1"/>
</dbReference>
<dbReference type="InterPro" id="IPR050343">
    <property type="entry name" value="RsuA_PseudoU_synthase"/>
</dbReference>
<feature type="domain" description="RNA-binding S4" evidence="6">
    <location>
        <begin position="3"/>
        <end position="91"/>
    </location>
</feature>
<proteinExistence type="inferred from homology"/>
<organism evidence="7 8">
    <name type="scientific">Leptolyngbya foveolarum</name>
    <dbReference type="NCBI Taxonomy" id="47253"/>
    <lineage>
        <taxon>Bacteria</taxon>
        <taxon>Bacillati</taxon>
        <taxon>Cyanobacteriota</taxon>
        <taxon>Cyanophyceae</taxon>
        <taxon>Leptolyngbyales</taxon>
        <taxon>Leptolyngbyaceae</taxon>
        <taxon>Leptolyngbya group</taxon>
        <taxon>Leptolyngbya</taxon>
    </lineage>
</organism>
<dbReference type="NCBIfam" id="TIGR00093">
    <property type="entry name" value="pseudouridine synthase"/>
    <property type="match status" value="1"/>
</dbReference>
<dbReference type="SMART" id="SM00363">
    <property type="entry name" value="S4"/>
    <property type="match status" value="1"/>
</dbReference>
<dbReference type="InterPro" id="IPR020094">
    <property type="entry name" value="TruA/RsuA/RluB/E/F_N"/>
</dbReference>
<dbReference type="SUPFAM" id="SSF55120">
    <property type="entry name" value="Pseudouridine synthase"/>
    <property type="match status" value="1"/>
</dbReference>
<evidence type="ECO:0000256" key="2">
    <source>
        <dbReference type="ARBA" id="ARBA00022884"/>
    </source>
</evidence>
<sequence>MTERLQKLLSQRGIASRRGAEKLISAGRVTVNGKVAAIGQQADVQADRICVDGTHIGQPPRYEYLLLNKPKGVVSTCDDPQGRKTVLDLLEAELRDGTGLHPVGRLDADSTGAILLTNDGQLTYQLTHPQHRLPKVYQVRVEGSPSNEVLKRWRKGVMLMGRKTAPAEVAVIRQLPKARSLLRITLTEGRNRQIRRVAESLGHPVTALHRTKIGSLSLGNLPRGRYRSLSKDEVAQLKRSSALPAKTST</sequence>
<name>A0A2W4U4S6_9CYAN</name>
<protein>
    <recommendedName>
        <fullName evidence="5">Pseudouridine synthase</fullName>
        <ecNumber evidence="5">5.4.99.-</ecNumber>
    </recommendedName>
</protein>
<dbReference type="SUPFAM" id="SSF55174">
    <property type="entry name" value="Alpha-L RNA-binding motif"/>
    <property type="match status" value="1"/>
</dbReference>
<dbReference type="Gene3D" id="3.30.70.580">
    <property type="entry name" value="Pseudouridine synthase I, catalytic domain, N-terminal subdomain"/>
    <property type="match status" value="1"/>
</dbReference>
<dbReference type="InterPro" id="IPR018496">
    <property type="entry name" value="PsdUridine_synth_RsuA/RluB_CS"/>
</dbReference>
<dbReference type="GO" id="GO:0005829">
    <property type="term" value="C:cytosol"/>
    <property type="evidence" value="ECO:0007669"/>
    <property type="project" value="UniProtKB-ARBA"/>
</dbReference>
<dbReference type="InterPro" id="IPR006145">
    <property type="entry name" value="PsdUridine_synth_RsuA/RluA"/>
</dbReference>
<dbReference type="GO" id="GO:0000455">
    <property type="term" value="P:enzyme-directed rRNA pseudouridine synthesis"/>
    <property type="evidence" value="ECO:0007669"/>
    <property type="project" value="UniProtKB-ARBA"/>
</dbReference>
<evidence type="ECO:0000256" key="4">
    <source>
        <dbReference type="PROSITE-ProRule" id="PRU00182"/>
    </source>
</evidence>
<keyword evidence="3 5" id="KW-0413">Isomerase</keyword>
<dbReference type="PROSITE" id="PS50889">
    <property type="entry name" value="S4"/>
    <property type="match status" value="1"/>
</dbReference>
<evidence type="ECO:0000259" key="6">
    <source>
        <dbReference type="SMART" id="SM00363"/>
    </source>
</evidence>
<gene>
    <name evidence="7" type="ORF">DCF25_15380</name>
</gene>
<dbReference type="PANTHER" id="PTHR47683:SF2">
    <property type="entry name" value="RNA-BINDING S4 DOMAIN-CONTAINING PROTEIN"/>
    <property type="match status" value="1"/>
</dbReference>
<reference evidence="8" key="1">
    <citation type="submission" date="2018-04" db="EMBL/GenBank/DDBJ databases">
        <authorList>
            <person name="Cornet L."/>
        </authorList>
    </citation>
    <scope>NUCLEOTIDE SEQUENCE [LARGE SCALE GENOMIC DNA]</scope>
</reference>
<comment type="caution">
    <text evidence="7">The sequence shown here is derived from an EMBL/GenBank/DDBJ whole genome shotgun (WGS) entry which is preliminary data.</text>
</comment>
<dbReference type="Proteomes" id="UP000249354">
    <property type="component" value="Unassembled WGS sequence"/>
</dbReference>
<dbReference type="Gene3D" id="3.10.290.10">
    <property type="entry name" value="RNA-binding S4 domain"/>
    <property type="match status" value="1"/>
</dbReference>
<dbReference type="Gene3D" id="3.30.70.1560">
    <property type="entry name" value="Alpha-L RNA-binding motif"/>
    <property type="match status" value="1"/>
</dbReference>
<dbReference type="Pfam" id="PF00849">
    <property type="entry name" value="PseudoU_synth_2"/>
    <property type="match status" value="1"/>
</dbReference>